<dbReference type="Proteomes" id="UP000821837">
    <property type="component" value="Chromosome 8"/>
</dbReference>
<comment type="caution">
    <text evidence="2">The sequence shown here is derived from an EMBL/GenBank/DDBJ whole genome shotgun (WGS) entry which is preliminary data.</text>
</comment>
<dbReference type="VEuPathDB" id="VectorBase:RSAN_051659"/>
<dbReference type="AlphaFoldDB" id="A0A9D4SPI5"/>
<reference evidence="2" key="2">
    <citation type="submission" date="2021-09" db="EMBL/GenBank/DDBJ databases">
        <authorList>
            <person name="Jia N."/>
            <person name="Wang J."/>
            <person name="Shi W."/>
            <person name="Du L."/>
            <person name="Sun Y."/>
            <person name="Zhan W."/>
            <person name="Jiang J."/>
            <person name="Wang Q."/>
            <person name="Zhang B."/>
            <person name="Ji P."/>
            <person name="Sakyi L.B."/>
            <person name="Cui X."/>
            <person name="Yuan T."/>
            <person name="Jiang B."/>
            <person name="Yang W."/>
            <person name="Lam T.T.-Y."/>
            <person name="Chang Q."/>
            <person name="Ding S."/>
            <person name="Wang X."/>
            <person name="Zhu J."/>
            <person name="Ruan X."/>
            <person name="Zhao L."/>
            <person name="Wei J."/>
            <person name="Que T."/>
            <person name="Du C."/>
            <person name="Cheng J."/>
            <person name="Dai P."/>
            <person name="Han X."/>
            <person name="Huang E."/>
            <person name="Gao Y."/>
            <person name="Liu J."/>
            <person name="Shao H."/>
            <person name="Ye R."/>
            <person name="Li L."/>
            <person name="Wei W."/>
            <person name="Wang X."/>
            <person name="Wang C."/>
            <person name="Huo Q."/>
            <person name="Li W."/>
            <person name="Guo W."/>
            <person name="Chen H."/>
            <person name="Chen S."/>
            <person name="Zhou L."/>
            <person name="Zhou L."/>
            <person name="Ni X."/>
            <person name="Tian J."/>
            <person name="Zhou Y."/>
            <person name="Sheng Y."/>
            <person name="Liu T."/>
            <person name="Pan Y."/>
            <person name="Xia L."/>
            <person name="Li J."/>
            <person name="Zhao F."/>
            <person name="Cao W."/>
        </authorList>
    </citation>
    <scope>NUCLEOTIDE SEQUENCE</scope>
    <source>
        <strain evidence="2">Rsan-2018</strain>
        <tissue evidence="2">Larvae</tissue>
    </source>
</reference>
<protein>
    <submittedName>
        <fullName evidence="2">Uncharacterized protein</fullName>
    </submittedName>
</protein>
<feature type="chain" id="PRO_5039621263" evidence="1">
    <location>
        <begin position="22"/>
        <end position="98"/>
    </location>
</feature>
<proteinExistence type="predicted"/>
<accession>A0A9D4SPI5</accession>
<dbReference type="EMBL" id="JABSTV010001254">
    <property type="protein sequence ID" value="KAH7938872.1"/>
    <property type="molecule type" value="Genomic_DNA"/>
</dbReference>
<evidence type="ECO:0000313" key="2">
    <source>
        <dbReference type="EMBL" id="KAH7938872.1"/>
    </source>
</evidence>
<keyword evidence="1" id="KW-0732">Signal</keyword>
<gene>
    <name evidence="2" type="ORF">HPB52_001687</name>
</gene>
<evidence type="ECO:0000313" key="3">
    <source>
        <dbReference type="Proteomes" id="UP000821837"/>
    </source>
</evidence>
<evidence type="ECO:0000256" key="1">
    <source>
        <dbReference type="SAM" id="SignalP"/>
    </source>
</evidence>
<organism evidence="2 3">
    <name type="scientific">Rhipicephalus sanguineus</name>
    <name type="common">Brown dog tick</name>
    <name type="synonym">Ixodes sanguineus</name>
    <dbReference type="NCBI Taxonomy" id="34632"/>
    <lineage>
        <taxon>Eukaryota</taxon>
        <taxon>Metazoa</taxon>
        <taxon>Ecdysozoa</taxon>
        <taxon>Arthropoda</taxon>
        <taxon>Chelicerata</taxon>
        <taxon>Arachnida</taxon>
        <taxon>Acari</taxon>
        <taxon>Parasitiformes</taxon>
        <taxon>Ixodida</taxon>
        <taxon>Ixodoidea</taxon>
        <taxon>Ixodidae</taxon>
        <taxon>Rhipicephalinae</taxon>
        <taxon>Rhipicephalus</taxon>
        <taxon>Rhipicephalus</taxon>
    </lineage>
</organism>
<sequence length="98" mass="10128">MARAVTLALLFTLTVVALANAKPRSSVAGSGGACNHQNLNVGASARSEYGMYRGRGSMRVVASGGVAHGATRTRGKTYKRQTQAAAAIGIDIPIRKGR</sequence>
<feature type="signal peptide" evidence="1">
    <location>
        <begin position="1"/>
        <end position="21"/>
    </location>
</feature>
<reference evidence="2" key="1">
    <citation type="journal article" date="2020" name="Cell">
        <title>Large-Scale Comparative Analyses of Tick Genomes Elucidate Their Genetic Diversity and Vector Capacities.</title>
        <authorList>
            <consortium name="Tick Genome and Microbiome Consortium (TIGMIC)"/>
            <person name="Jia N."/>
            <person name="Wang J."/>
            <person name="Shi W."/>
            <person name="Du L."/>
            <person name="Sun Y."/>
            <person name="Zhan W."/>
            <person name="Jiang J.F."/>
            <person name="Wang Q."/>
            <person name="Zhang B."/>
            <person name="Ji P."/>
            <person name="Bell-Sakyi L."/>
            <person name="Cui X.M."/>
            <person name="Yuan T.T."/>
            <person name="Jiang B.G."/>
            <person name="Yang W.F."/>
            <person name="Lam T.T."/>
            <person name="Chang Q.C."/>
            <person name="Ding S.J."/>
            <person name="Wang X.J."/>
            <person name="Zhu J.G."/>
            <person name="Ruan X.D."/>
            <person name="Zhao L."/>
            <person name="Wei J.T."/>
            <person name="Ye R.Z."/>
            <person name="Que T.C."/>
            <person name="Du C.H."/>
            <person name="Zhou Y.H."/>
            <person name="Cheng J.X."/>
            <person name="Dai P.F."/>
            <person name="Guo W.B."/>
            <person name="Han X.H."/>
            <person name="Huang E.J."/>
            <person name="Li L.F."/>
            <person name="Wei W."/>
            <person name="Gao Y.C."/>
            <person name="Liu J.Z."/>
            <person name="Shao H.Z."/>
            <person name="Wang X."/>
            <person name="Wang C.C."/>
            <person name="Yang T.C."/>
            <person name="Huo Q.B."/>
            <person name="Li W."/>
            <person name="Chen H.Y."/>
            <person name="Chen S.E."/>
            <person name="Zhou L.G."/>
            <person name="Ni X.B."/>
            <person name="Tian J.H."/>
            <person name="Sheng Y."/>
            <person name="Liu T."/>
            <person name="Pan Y.S."/>
            <person name="Xia L.Y."/>
            <person name="Li J."/>
            <person name="Zhao F."/>
            <person name="Cao W.C."/>
        </authorList>
    </citation>
    <scope>NUCLEOTIDE SEQUENCE</scope>
    <source>
        <strain evidence="2">Rsan-2018</strain>
    </source>
</reference>
<name>A0A9D4SPI5_RHISA</name>
<keyword evidence="3" id="KW-1185">Reference proteome</keyword>